<evidence type="ECO:0000313" key="4">
    <source>
        <dbReference type="EMBL" id="SDF97925.1"/>
    </source>
</evidence>
<dbReference type="PANTHER" id="PTHR43018:SF1">
    <property type="entry name" value="PROTEIN AROA(G)"/>
    <property type="match status" value="1"/>
</dbReference>
<evidence type="ECO:0000259" key="3">
    <source>
        <dbReference type="PROSITE" id="PS51168"/>
    </source>
</evidence>
<dbReference type="Pfam" id="PF01817">
    <property type="entry name" value="CM_2"/>
    <property type="match status" value="1"/>
</dbReference>
<sequence length="376" mass="42660">MDDYRLWSEKHQMMEQILAKTKFSDPASDKKPLIISGPCSAETEEQVLDTALRLAKTGKVDVLRAGIWKPRTRPGSFEGIGVTGLPWLQKAKELTGLPLAVEVATAKQVEEALQHGVDILWIGARTTVNPFSVQEVADALKGVDTTVLIKNPINPDLELWIGAVERVRNSGITKVGLIHRGFSSYGNTEYRNAPMWHLPIEMKRRMPELPMICDPSHISGRRDILQEVAQEAVDLDYDGLMLESHIDPDKAWSDAKQQVTPERLAEILEGITWRHERTDKKEFNSALDKLRGQINQIDDEIMLLLGNRMKIAEKIGIYKKENNVTILQTNRWNEILQRGIAKGEKLGLTKDFILKYFDAVHLESINRQNRVMNEDK</sequence>
<dbReference type="Gene3D" id="3.20.20.70">
    <property type="entry name" value="Aldolase class I"/>
    <property type="match status" value="1"/>
</dbReference>
<evidence type="ECO:0000313" key="5">
    <source>
        <dbReference type="Proteomes" id="UP000199045"/>
    </source>
</evidence>
<dbReference type="InterPro" id="IPR052899">
    <property type="entry name" value="Class-I_DAHP_synthase"/>
</dbReference>
<dbReference type="PROSITE" id="PS51168">
    <property type="entry name" value="CHORISMATE_MUT_2"/>
    <property type="match status" value="1"/>
</dbReference>
<dbReference type="EMBL" id="FNBN01000003">
    <property type="protein sequence ID" value="SDF97925.1"/>
    <property type="molecule type" value="Genomic_DNA"/>
</dbReference>
<proteinExistence type="predicted"/>
<dbReference type="EC" id="5.4.99.5" evidence="1"/>
<dbReference type="Gene3D" id="1.20.59.10">
    <property type="entry name" value="Chorismate mutase"/>
    <property type="match status" value="1"/>
</dbReference>
<dbReference type="InterPro" id="IPR013785">
    <property type="entry name" value="Aldolase_TIM"/>
</dbReference>
<keyword evidence="2" id="KW-0808">Transferase</keyword>
<protein>
    <recommendedName>
        <fullName evidence="1">chorismate mutase</fullName>
        <ecNumber evidence="1">5.4.99.5</ecNumber>
    </recommendedName>
</protein>
<reference evidence="4 5" key="1">
    <citation type="submission" date="2016-10" db="EMBL/GenBank/DDBJ databases">
        <authorList>
            <person name="de Groot N.N."/>
        </authorList>
    </citation>
    <scope>NUCLEOTIDE SEQUENCE [LARGE SCALE GENOMIC DNA]</scope>
    <source>
        <strain evidence="4 5">DSM 527</strain>
    </source>
</reference>
<evidence type="ECO:0000256" key="1">
    <source>
        <dbReference type="ARBA" id="ARBA00012404"/>
    </source>
</evidence>
<dbReference type="InterPro" id="IPR002701">
    <property type="entry name" value="CM_II_prokaryot"/>
</dbReference>
<name>A0A1G7QHI2_CHIFI</name>
<dbReference type="GO" id="GO:0016740">
    <property type="term" value="F:transferase activity"/>
    <property type="evidence" value="ECO:0007669"/>
    <property type="project" value="UniProtKB-KW"/>
</dbReference>
<dbReference type="RefSeq" id="WP_245705417.1">
    <property type="nucleotide sequence ID" value="NZ_FNBN01000003.1"/>
</dbReference>
<dbReference type="GO" id="GO:0046417">
    <property type="term" value="P:chorismate metabolic process"/>
    <property type="evidence" value="ECO:0007669"/>
    <property type="project" value="InterPro"/>
</dbReference>
<dbReference type="STRING" id="104663.SAMN04488121_10360"/>
<dbReference type="InterPro" id="IPR006218">
    <property type="entry name" value="DAHP1/KDSA"/>
</dbReference>
<dbReference type="SMART" id="SM00830">
    <property type="entry name" value="CM_2"/>
    <property type="match status" value="1"/>
</dbReference>
<dbReference type="SUPFAM" id="SSF51569">
    <property type="entry name" value="Aldolase"/>
    <property type="match status" value="1"/>
</dbReference>
<organism evidence="4 5">
    <name type="scientific">Chitinophaga filiformis</name>
    <name type="common">Myxococcus filiformis</name>
    <name type="synonym">Flexibacter filiformis</name>
    <dbReference type="NCBI Taxonomy" id="104663"/>
    <lineage>
        <taxon>Bacteria</taxon>
        <taxon>Pseudomonadati</taxon>
        <taxon>Bacteroidota</taxon>
        <taxon>Chitinophagia</taxon>
        <taxon>Chitinophagales</taxon>
        <taxon>Chitinophagaceae</taxon>
        <taxon>Chitinophaga</taxon>
    </lineage>
</organism>
<dbReference type="Proteomes" id="UP000199045">
    <property type="component" value="Unassembled WGS sequence"/>
</dbReference>
<dbReference type="InterPro" id="IPR036979">
    <property type="entry name" value="CM_dom_sf"/>
</dbReference>
<dbReference type="GO" id="GO:0004106">
    <property type="term" value="F:chorismate mutase activity"/>
    <property type="evidence" value="ECO:0007669"/>
    <property type="project" value="UniProtKB-EC"/>
</dbReference>
<dbReference type="AlphaFoldDB" id="A0A1G7QHI2"/>
<dbReference type="SUPFAM" id="SSF48600">
    <property type="entry name" value="Chorismate mutase II"/>
    <property type="match status" value="1"/>
</dbReference>
<evidence type="ECO:0000256" key="2">
    <source>
        <dbReference type="ARBA" id="ARBA00022679"/>
    </source>
</evidence>
<feature type="domain" description="Chorismate mutase" evidence="3">
    <location>
        <begin position="281"/>
        <end position="372"/>
    </location>
</feature>
<accession>A0A1G7QHI2</accession>
<dbReference type="PANTHER" id="PTHR43018">
    <property type="entry name" value="PHOSPHO-2-DEHYDRO-3-DEOXYHEPTONATE ALDOLASE"/>
    <property type="match status" value="1"/>
</dbReference>
<gene>
    <name evidence="4" type="ORF">SAMN04488121_10360</name>
</gene>
<dbReference type="InterPro" id="IPR036263">
    <property type="entry name" value="Chorismate_II_sf"/>
</dbReference>
<dbReference type="Pfam" id="PF00793">
    <property type="entry name" value="DAHP_synth_1"/>
    <property type="match status" value="1"/>
</dbReference>